<dbReference type="EMBL" id="AP014964">
    <property type="protein sequence ID" value="BAT03984.1"/>
    <property type="molecule type" value="Genomic_DNA"/>
</dbReference>
<sequence length="251" mass="27415">MASTGVKLIGEGIYHGKQCHAADIPAVIARAWAAGVDRIIVTGGSLKESREVLEIAETDGELSCLDAGCFDYVMLGAFKVFVVMCPRSCDVLGRCREAVLHGGRAPDEMWGRGGLCIIPVSLLASEIGTCLSRLVYVISALLNARSLRRVEIRKGISRRCWLWRRKESRKARFPGGVTHSFTGTAEDRDKLLSFEDVYRQVLEVVAGCKGISDIEGLSKTLYHNTCRFFFPQDLDASADAQLESGAAIQNS</sequence>
<evidence type="ECO:0000256" key="2">
    <source>
        <dbReference type="ARBA" id="ARBA00022801"/>
    </source>
</evidence>
<dbReference type="AlphaFoldDB" id="A0A0P0XCN4"/>
<name>A0A0P0XCN4_ORYSJ</name>
<dbReference type="GO" id="GO:0008296">
    <property type="term" value="F:3'-5'-DNA exonuclease activity"/>
    <property type="evidence" value="ECO:0000318"/>
    <property type="project" value="GO_Central"/>
</dbReference>
<reference evidence="3 4" key="3">
    <citation type="journal article" date="2013" name="Rice">
        <title>Improvement of the Oryza sativa Nipponbare reference genome using next generation sequence and optical map data.</title>
        <authorList>
            <person name="Kawahara Y."/>
            <person name="de la Bastide M."/>
            <person name="Hamilton J.P."/>
            <person name="Kanamori H."/>
            <person name="McCombie W.R."/>
            <person name="Ouyang S."/>
            <person name="Schwartz D.C."/>
            <person name="Tanaka T."/>
            <person name="Wu J."/>
            <person name="Zhou S."/>
            <person name="Childs K.L."/>
            <person name="Davidson R.M."/>
            <person name="Lin H."/>
            <person name="Quesada-Ocampo L."/>
            <person name="Vaillancourt B."/>
            <person name="Sakai H."/>
            <person name="Lee S.S."/>
            <person name="Kim J."/>
            <person name="Numa H."/>
            <person name="Itoh T."/>
            <person name="Buell C.R."/>
            <person name="Matsumoto T."/>
        </authorList>
    </citation>
    <scope>NUCLEOTIDE SEQUENCE [LARGE SCALE GENOMIC DNA]</scope>
    <source>
        <strain evidence="4">cv. Nipponbare</strain>
    </source>
</reference>
<accession>A0A0P0XCN4</accession>
<evidence type="ECO:0000313" key="4">
    <source>
        <dbReference type="Proteomes" id="UP000059680"/>
    </source>
</evidence>
<dbReference type="OMA" id="GCFDYVM"/>
<dbReference type="Gene3D" id="3.20.20.140">
    <property type="entry name" value="Metal-dependent hydrolases"/>
    <property type="match status" value="1"/>
</dbReference>
<reference evidence="3 4" key="2">
    <citation type="journal article" date="2013" name="Plant Cell Physiol.">
        <title>Rice Annotation Project Database (RAP-DB): an integrative and interactive database for rice genomics.</title>
        <authorList>
            <person name="Sakai H."/>
            <person name="Lee S.S."/>
            <person name="Tanaka T."/>
            <person name="Numa H."/>
            <person name="Kim J."/>
            <person name="Kawahara Y."/>
            <person name="Wakimoto H."/>
            <person name="Yang C.C."/>
            <person name="Iwamoto M."/>
            <person name="Abe T."/>
            <person name="Yamada Y."/>
            <person name="Muto A."/>
            <person name="Inokuchi H."/>
            <person name="Ikemura T."/>
            <person name="Matsumoto T."/>
            <person name="Sasaki T."/>
            <person name="Itoh T."/>
        </authorList>
    </citation>
    <scope>NUCLEOTIDE SEQUENCE [LARGE SCALE GENOMIC DNA]</scope>
    <source>
        <strain evidence="4">cv. Nipponbare</strain>
    </source>
</reference>
<dbReference type="InterPro" id="IPR050891">
    <property type="entry name" value="TatD-type_Hydrolase"/>
</dbReference>
<dbReference type="PANTHER" id="PTHR10060">
    <property type="entry name" value="TATD FAMILY DEOXYRIBONUCLEASE"/>
    <property type="match status" value="1"/>
</dbReference>
<dbReference type="Gramene" id="Os08t0165800-00">
    <property type="protein sequence ID" value="Os08t0165800-00"/>
    <property type="gene ID" value="Os08g0165800"/>
</dbReference>
<dbReference type="eggNOG" id="KOG3020">
    <property type="taxonomic scope" value="Eukaryota"/>
</dbReference>
<dbReference type="InParanoid" id="A0A0P0XCN4"/>
<evidence type="ECO:0000313" key="3">
    <source>
        <dbReference type="EMBL" id="BAT03984.1"/>
    </source>
</evidence>
<keyword evidence="2" id="KW-0378">Hydrolase</keyword>
<dbReference type="PaxDb" id="39947-A0A0P0XCN4"/>
<dbReference type="Proteomes" id="UP000059680">
    <property type="component" value="Chromosome 8"/>
</dbReference>
<reference evidence="4" key="1">
    <citation type="journal article" date="2005" name="Nature">
        <title>The map-based sequence of the rice genome.</title>
        <authorList>
            <consortium name="International rice genome sequencing project (IRGSP)"/>
            <person name="Matsumoto T."/>
            <person name="Wu J."/>
            <person name="Kanamori H."/>
            <person name="Katayose Y."/>
            <person name="Fujisawa M."/>
            <person name="Namiki N."/>
            <person name="Mizuno H."/>
            <person name="Yamamoto K."/>
            <person name="Antonio B.A."/>
            <person name="Baba T."/>
            <person name="Sakata K."/>
            <person name="Nagamura Y."/>
            <person name="Aoki H."/>
            <person name="Arikawa K."/>
            <person name="Arita K."/>
            <person name="Bito T."/>
            <person name="Chiden Y."/>
            <person name="Fujitsuka N."/>
            <person name="Fukunaka R."/>
            <person name="Hamada M."/>
            <person name="Harada C."/>
            <person name="Hayashi A."/>
            <person name="Hijishita S."/>
            <person name="Honda M."/>
            <person name="Hosokawa S."/>
            <person name="Ichikawa Y."/>
            <person name="Idonuma A."/>
            <person name="Iijima M."/>
            <person name="Ikeda M."/>
            <person name="Ikeno M."/>
            <person name="Ito K."/>
            <person name="Ito S."/>
            <person name="Ito T."/>
            <person name="Ito Y."/>
            <person name="Ito Y."/>
            <person name="Iwabuchi A."/>
            <person name="Kamiya K."/>
            <person name="Karasawa W."/>
            <person name="Kurita K."/>
            <person name="Katagiri S."/>
            <person name="Kikuta A."/>
            <person name="Kobayashi H."/>
            <person name="Kobayashi N."/>
            <person name="Machita K."/>
            <person name="Maehara T."/>
            <person name="Masukawa M."/>
            <person name="Mizubayashi T."/>
            <person name="Mukai Y."/>
            <person name="Nagasaki H."/>
            <person name="Nagata Y."/>
            <person name="Naito S."/>
            <person name="Nakashima M."/>
            <person name="Nakama Y."/>
            <person name="Nakamichi Y."/>
            <person name="Nakamura M."/>
            <person name="Meguro A."/>
            <person name="Negishi M."/>
            <person name="Ohta I."/>
            <person name="Ohta T."/>
            <person name="Okamoto M."/>
            <person name="Ono N."/>
            <person name="Saji S."/>
            <person name="Sakaguchi M."/>
            <person name="Sakai K."/>
            <person name="Shibata M."/>
            <person name="Shimokawa T."/>
            <person name="Song J."/>
            <person name="Takazaki Y."/>
            <person name="Terasawa K."/>
            <person name="Tsugane M."/>
            <person name="Tsuji K."/>
            <person name="Ueda S."/>
            <person name="Waki K."/>
            <person name="Yamagata H."/>
            <person name="Yamamoto M."/>
            <person name="Yamamoto S."/>
            <person name="Yamane H."/>
            <person name="Yoshiki S."/>
            <person name="Yoshihara R."/>
            <person name="Yukawa K."/>
            <person name="Zhong H."/>
            <person name="Yano M."/>
            <person name="Yuan Q."/>
            <person name="Ouyang S."/>
            <person name="Liu J."/>
            <person name="Jones K.M."/>
            <person name="Gansberger K."/>
            <person name="Moffat K."/>
            <person name="Hill J."/>
            <person name="Bera J."/>
            <person name="Fadrosh D."/>
            <person name="Jin S."/>
            <person name="Johri S."/>
            <person name="Kim M."/>
            <person name="Overton L."/>
            <person name="Reardon M."/>
            <person name="Tsitrin T."/>
            <person name="Vuong H."/>
            <person name="Weaver B."/>
            <person name="Ciecko A."/>
            <person name="Tallon L."/>
            <person name="Jackson J."/>
            <person name="Pai G."/>
            <person name="Aken S.V."/>
            <person name="Utterback T."/>
            <person name="Reidmuller S."/>
            <person name="Feldblyum T."/>
            <person name="Hsiao J."/>
            <person name="Zismann V."/>
            <person name="Iobst S."/>
            <person name="de Vazeille A.R."/>
            <person name="Buell C.R."/>
            <person name="Ying K."/>
            <person name="Li Y."/>
            <person name="Lu T."/>
            <person name="Huang Y."/>
            <person name="Zhao Q."/>
            <person name="Feng Q."/>
            <person name="Zhang L."/>
            <person name="Zhu J."/>
            <person name="Weng Q."/>
            <person name="Mu J."/>
            <person name="Lu Y."/>
            <person name="Fan D."/>
            <person name="Liu Y."/>
            <person name="Guan J."/>
            <person name="Zhang Y."/>
            <person name="Yu S."/>
            <person name="Liu X."/>
            <person name="Zhang Y."/>
            <person name="Hong G."/>
            <person name="Han B."/>
            <person name="Choisne N."/>
            <person name="Demange N."/>
            <person name="Orjeda G."/>
            <person name="Samain S."/>
            <person name="Cattolico L."/>
            <person name="Pelletier E."/>
            <person name="Couloux A."/>
            <person name="Segurens B."/>
            <person name="Wincker P."/>
            <person name="D'Hont A."/>
            <person name="Scarpelli C."/>
            <person name="Weissenbach J."/>
            <person name="Salanoubat M."/>
            <person name="Quetier F."/>
            <person name="Yu Y."/>
            <person name="Kim H.R."/>
            <person name="Rambo T."/>
            <person name="Currie J."/>
            <person name="Collura K."/>
            <person name="Luo M."/>
            <person name="Yang T."/>
            <person name="Ammiraju J.S.S."/>
            <person name="Engler F."/>
            <person name="Soderlund C."/>
            <person name="Wing R.A."/>
            <person name="Palmer L.E."/>
            <person name="de la Bastide M."/>
            <person name="Spiegel L."/>
            <person name="Nascimento L."/>
            <person name="Zutavern T."/>
            <person name="O'Shaughnessy A."/>
            <person name="Dike S."/>
            <person name="Dedhia N."/>
            <person name="Preston R."/>
            <person name="Balija V."/>
            <person name="McCombie W.R."/>
            <person name="Chow T."/>
            <person name="Chen H."/>
            <person name="Chung M."/>
            <person name="Chen C."/>
            <person name="Shaw J."/>
            <person name="Wu H."/>
            <person name="Hsiao K."/>
            <person name="Chao Y."/>
            <person name="Chu M."/>
            <person name="Cheng C."/>
            <person name="Hour A."/>
            <person name="Lee P."/>
            <person name="Lin S."/>
            <person name="Lin Y."/>
            <person name="Liou J."/>
            <person name="Liu S."/>
            <person name="Hsing Y."/>
            <person name="Raghuvanshi S."/>
            <person name="Mohanty A."/>
            <person name="Bharti A.K."/>
            <person name="Gaur A."/>
            <person name="Gupta V."/>
            <person name="Kumar D."/>
            <person name="Ravi V."/>
            <person name="Vij S."/>
            <person name="Kapur A."/>
            <person name="Khurana P."/>
            <person name="Khurana P."/>
            <person name="Khurana J.P."/>
            <person name="Tyagi A.K."/>
            <person name="Gaikwad K."/>
            <person name="Singh A."/>
            <person name="Dalal V."/>
            <person name="Srivastava S."/>
            <person name="Dixit A."/>
            <person name="Pal A.K."/>
            <person name="Ghazi I.A."/>
            <person name="Yadav M."/>
            <person name="Pandit A."/>
            <person name="Bhargava A."/>
            <person name="Sureshbabu K."/>
            <person name="Batra K."/>
            <person name="Sharma T.R."/>
            <person name="Mohapatra T."/>
            <person name="Singh N.K."/>
            <person name="Messing J."/>
            <person name="Nelson A.B."/>
            <person name="Fuks G."/>
            <person name="Kavchok S."/>
            <person name="Keizer G."/>
            <person name="Linton E."/>
            <person name="Llaca V."/>
            <person name="Song R."/>
            <person name="Tanyolac B."/>
            <person name="Young S."/>
            <person name="Ho-Il K."/>
            <person name="Hahn J.H."/>
            <person name="Sangsakoo G."/>
            <person name="Vanavichit A."/>
            <person name="de Mattos Luiz.A.T."/>
            <person name="Zimmer P.D."/>
            <person name="Malone G."/>
            <person name="Dellagostin O."/>
            <person name="de Oliveira A.C."/>
            <person name="Bevan M."/>
            <person name="Bancroft I."/>
            <person name="Minx P."/>
            <person name="Cordum H."/>
            <person name="Wilson R."/>
            <person name="Cheng Z."/>
            <person name="Jin W."/>
            <person name="Jiang J."/>
            <person name="Leong S.A."/>
            <person name="Iwama H."/>
            <person name="Gojobori T."/>
            <person name="Itoh T."/>
            <person name="Niimura Y."/>
            <person name="Fujii Y."/>
            <person name="Habara T."/>
            <person name="Sakai H."/>
            <person name="Sato Y."/>
            <person name="Wilson G."/>
            <person name="Kumar K."/>
            <person name="McCouch S."/>
            <person name="Juretic N."/>
            <person name="Hoen D."/>
            <person name="Wright S."/>
            <person name="Bruskiewich R."/>
            <person name="Bureau T."/>
            <person name="Miyao A."/>
            <person name="Hirochika H."/>
            <person name="Nishikawa T."/>
            <person name="Kadowaki K."/>
            <person name="Sugiura M."/>
            <person name="Burr B."/>
            <person name="Sasaki T."/>
        </authorList>
    </citation>
    <scope>NUCLEOTIDE SEQUENCE [LARGE SCALE GENOMIC DNA]</scope>
    <source>
        <strain evidence="4">cv. Nipponbare</strain>
    </source>
</reference>
<evidence type="ECO:0000256" key="1">
    <source>
        <dbReference type="ARBA" id="ARBA00009275"/>
    </source>
</evidence>
<gene>
    <name evidence="3" type="ordered locus">Os08g0165800</name>
    <name evidence="3" type="ORF">OSNPB_080165800</name>
</gene>
<dbReference type="PANTHER" id="PTHR10060:SF15">
    <property type="entry name" value="DEOXYRIBONUCLEASE TATDN1"/>
    <property type="match status" value="1"/>
</dbReference>
<proteinExistence type="inferred from homology"/>
<comment type="similarity">
    <text evidence="1">Belongs to the metallo-dependent hydrolases superfamily. TatD-type hydrolase family.</text>
</comment>
<organism evidence="3 4">
    <name type="scientific">Oryza sativa subsp. japonica</name>
    <name type="common">Rice</name>
    <dbReference type="NCBI Taxonomy" id="39947"/>
    <lineage>
        <taxon>Eukaryota</taxon>
        <taxon>Viridiplantae</taxon>
        <taxon>Streptophyta</taxon>
        <taxon>Embryophyta</taxon>
        <taxon>Tracheophyta</taxon>
        <taxon>Spermatophyta</taxon>
        <taxon>Magnoliopsida</taxon>
        <taxon>Liliopsida</taxon>
        <taxon>Poales</taxon>
        <taxon>Poaceae</taxon>
        <taxon>BOP clade</taxon>
        <taxon>Oryzoideae</taxon>
        <taxon>Oryzeae</taxon>
        <taxon>Oryzinae</taxon>
        <taxon>Oryza</taxon>
        <taxon>Oryza sativa</taxon>
    </lineage>
</organism>
<keyword evidence="4" id="KW-1185">Reference proteome</keyword>
<dbReference type="STRING" id="39947.A0A0P0XCN4"/>
<protein>
    <submittedName>
        <fullName evidence="3">Os08g0165800 protein</fullName>
    </submittedName>
</protein>